<dbReference type="EMBL" id="BMJC01000002">
    <property type="protein sequence ID" value="GGA99393.1"/>
    <property type="molecule type" value="Genomic_DNA"/>
</dbReference>
<evidence type="ECO:0000313" key="2">
    <source>
        <dbReference type="Proteomes" id="UP000607559"/>
    </source>
</evidence>
<evidence type="ECO:0000313" key="1">
    <source>
        <dbReference type="EMBL" id="GGA99393.1"/>
    </source>
</evidence>
<sequence length="87" mass="10041">MGKITTIHQLREAIRDLEHQNYVNEQHMHHRVTELAERLKPANVVKGLFNHFFGGGNEWKNSLLKVVAGIATSFIVKRFFRKGLSTK</sequence>
<comment type="caution">
    <text evidence="1">The sequence shown here is derived from an EMBL/GenBank/DDBJ whole genome shotgun (WGS) entry which is preliminary data.</text>
</comment>
<accession>A0A8J2UCN0</accession>
<reference evidence="1" key="2">
    <citation type="submission" date="2020-09" db="EMBL/GenBank/DDBJ databases">
        <authorList>
            <person name="Sun Q."/>
            <person name="Zhou Y."/>
        </authorList>
    </citation>
    <scope>NUCLEOTIDE SEQUENCE</scope>
    <source>
        <strain evidence="1">CGMCC 1.15448</strain>
    </source>
</reference>
<keyword evidence="2" id="KW-1185">Reference proteome</keyword>
<dbReference type="AlphaFoldDB" id="A0A8J2UCN0"/>
<dbReference type="RefSeq" id="WP_188931694.1">
    <property type="nucleotide sequence ID" value="NZ_BMJC01000002.1"/>
</dbReference>
<protein>
    <submittedName>
        <fullName evidence="1">Uncharacterized protein</fullName>
    </submittedName>
</protein>
<gene>
    <name evidence="1" type="ORF">GCM10011511_23390</name>
</gene>
<dbReference type="Proteomes" id="UP000607559">
    <property type="component" value="Unassembled WGS sequence"/>
</dbReference>
<proteinExistence type="predicted"/>
<organism evidence="1 2">
    <name type="scientific">Puia dinghuensis</name>
    <dbReference type="NCBI Taxonomy" id="1792502"/>
    <lineage>
        <taxon>Bacteria</taxon>
        <taxon>Pseudomonadati</taxon>
        <taxon>Bacteroidota</taxon>
        <taxon>Chitinophagia</taxon>
        <taxon>Chitinophagales</taxon>
        <taxon>Chitinophagaceae</taxon>
        <taxon>Puia</taxon>
    </lineage>
</organism>
<name>A0A8J2UCN0_9BACT</name>
<reference evidence="1" key="1">
    <citation type="journal article" date="2014" name="Int. J. Syst. Evol. Microbiol.">
        <title>Complete genome sequence of Corynebacterium casei LMG S-19264T (=DSM 44701T), isolated from a smear-ripened cheese.</title>
        <authorList>
            <consortium name="US DOE Joint Genome Institute (JGI-PGF)"/>
            <person name="Walter F."/>
            <person name="Albersmeier A."/>
            <person name="Kalinowski J."/>
            <person name="Ruckert C."/>
        </authorList>
    </citation>
    <scope>NUCLEOTIDE SEQUENCE</scope>
    <source>
        <strain evidence="1">CGMCC 1.15448</strain>
    </source>
</reference>